<proteinExistence type="predicted"/>
<evidence type="ECO:0000313" key="3">
    <source>
        <dbReference type="Proteomes" id="UP000253153"/>
    </source>
</evidence>
<dbReference type="GeneID" id="41997513"/>
<keyword evidence="1" id="KW-0732">Signal</keyword>
<dbReference type="PANTHER" id="PTHR35605">
    <property type="entry name" value="ECP2 EFFECTOR PROTEIN DOMAIN-CONTAINING PROTEIN-RELATED"/>
    <property type="match status" value="1"/>
</dbReference>
<evidence type="ECO:0000313" key="2">
    <source>
        <dbReference type="EMBL" id="RBR13718.1"/>
    </source>
</evidence>
<organism evidence="2 3">
    <name type="scientific">Fusarium coffeatum</name>
    <dbReference type="NCBI Taxonomy" id="231269"/>
    <lineage>
        <taxon>Eukaryota</taxon>
        <taxon>Fungi</taxon>
        <taxon>Dikarya</taxon>
        <taxon>Ascomycota</taxon>
        <taxon>Pezizomycotina</taxon>
        <taxon>Sordariomycetes</taxon>
        <taxon>Hypocreomycetidae</taxon>
        <taxon>Hypocreales</taxon>
        <taxon>Nectriaceae</taxon>
        <taxon>Fusarium</taxon>
        <taxon>Fusarium incarnatum-equiseti species complex</taxon>
    </lineage>
</organism>
<feature type="chain" id="PRO_5016850407" evidence="1">
    <location>
        <begin position="20"/>
        <end position="220"/>
    </location>
</feature>
<reference evidence="2 3" key="1">
    <citation type="submission" date="2018-06" db="EMBL/GenBank/DDBJ databases">
        <title>Fusarium incarnatum-equiseti species complex species 28.</title>
        <authorList>
            <person name="Gardiner D.M."/>
        </authorList>
    </citation>
    <scope>NUCLEOTIDE SEQUENCE [LARGE SCALE GENOMIC DNA]</scope>
    <source>
        <strain evidence="2 3">FIESC_28</strain>
    </source>
</reference>
<dbReference type="RefSeq" id="XP_031013737.1">
    <property type="nucleotide sequence ID" value="XM_031162217.1"/>
</dbReference>
<keyword evidence="3" id="KW-1185">Reference proteome</keyword>
<gene>
    <name evidence="2" type="ORF">FIESC28_08078</name>
</gene>
<feature type="signal peptide" evidence="1">
    <location>
        <begin position="1"/>
        <end position="19"/>
    </location>
</feature>
<evidence type="ECO:0000256" key="1">
    <source>
        <dbReference type="SAM" id="SignalP"/>
    </source>
</evidence>
<dbReference type="AlphaFoldDB" id="A0A366RAY4"/>
<accession>A0A366RAY4</accession>
<protein>
    <submittedName>
        <fullName evidence="2">Uncharacterized protein</fullName>
    </submittedName>
</protein>
<dbReference type="PANTHER" id="PTHR35605:SF1">
    <property type="entry name" value="ECP2 EFFECTOR PROTEIN DOMAIN-CONTAINING PROTEIN-RELATED"/>
    <property type="match status" value="1"/>
</dbReference>
<sequence length="220" mass="24277">MRSAVAIVLALANFSLVSAAPATKVLSDSVFENADTPTWKIAVVAGEDPVEFKGTIQDVMEQLKVDYPEYARKAQKEIDAAIKAEEESGIDDAPSPEAQALDRLQKRDHNLCWIFPSAREGPIREGIQYLRGIRGSLTVRAGPGACDRISCSNDAGIFICNDNRTPFYIPSWDNVANAARACNNECRRFCFGCGLDTAWWTSGQRFHDANFNVILRKQSC</sequence>
<dbReference type="OrthoDB" id="3552888at2759"/>
<comment type="caution">
    <text evidence="2">The sequence shown here is derived from an EMBL/GenBank/DDBJ whole genome shotgun (WGS) entry which is preliminary data.</text>
</comment>
<dbReference type="EMBL" id="QKXC01000177">
    <property type="protein sequence ID" value="RBR13718.1"/>
    <property type="molecule type" value="Genomic_DNA"/>
</dbReference>
<name>A0A366RAY4_9HYPO</name>
<dbReference type="Proteomes" id="UP000253153">
    <property type="component" value="Unassembled WGS sequence"/>
</dbReference>